<feature type="transmembrane region" description="Helical" evidence="5">
    <location>
        <begin position="51"/>
        <end position="71"/>
    </location>
</feature>
<evidence type="ECO:0000256" key="5">
    <source>
        <dbReference type="SAM" id="Phobius"/>
    </source>
</evidence>
<sequence>MLAIFMQYGIFQDLVYEEVCRTTFNVTVCENLHDPIYTECLDTVQNDASMWILSSTVSLALPSIISANVLGSWGDRFGRKLPLVLPSVGGLLSALVYIWMSLCNLSGPVWPILVASGISGIFGGFVSCIMAVTSYVSSISSQHSRTARVTVLEAMTFIGGTIGPFAGAWGERRYSSYSFLTSALDGGEWSASRPGRALRPGKDPGSHWIESSYFVGGLFYPTNLRLIQI</sequence>
<gene>
    <name evidence="6" type="ORF">L798_04735</name>
</gene>
<organism evidence="6 7">
    <name type="scientific">Zootermopsis nevadensis</name>
    <name type="common">Dampwood termite</name>
    <dbReference type="NCBI Taxonomy" id="136037"/>
    <lineage>
        <taxon>Eukaryota</taxon>
        <taxon>Metazoa</taxon>
        <taxon>Ecdysozoa</taxon>
        <taxon>Arthropoda</taxon>
        <taxon>Hexapoda</taxon>
        <taxon>Insecta</taxon>
        <taxon>Pterygota</taxon>
        <taxon>Neoptera</taxon>
        <taxon>Polyneoptera</taxon>
        <taxon>Dictyoptera</taxon>
        <taxon>Blattodea</taxon>
        <taxon>Blattoidea</taxon>
        <taxon>Termitoidae</taxon>
        <taxon>Termopsidae</taxon>
        <taxon>Zootermopsis</taxon>
    </lineage>
</organism>
<feature type="transmembrane region" description="Helical" evidence="5">
    <location>
        <begin position="83"/>
        <end position="100"/>
    </location>
</feature>
<dbReference type="EMBL" id="KK852632">
    <property type="protein sequence ID" value="KDR19802.1"/>
    <property type="molecule type" value="Genomic_DNA"/>
</dbReference>
<dbReference type="GO" id="GO:0022857">
    <property type="term" value="F:transmembrane transporter activity"/>
    <property type="evidence" value="ECO:0007669"/>
    <property type="project" value="InterPro"/>
</dbReference>
<dbReference type="Pfam" id="PF07690">
    <property type="entry name" value="MFS_1"/>
    <property type="match status" value="1"/>
</dbReference>
<dbReference type="PANTHER" id="PTHR23507:SF1">
    <property type="entry name" value="FI18259P1-RELATED"/>
    <property type="match status" value="1"/>
</dbReference>
<dbReference type="InterPro" id="IPR011701">
    <property type="entry name" value="MFS"/>
</dbReference>
<dbReference type="Gene3D" id="1.20.1250.20">
    <property type="entry name" value="MFS general substrate transporter like domains"/>
    <property type="match status" value="1"/>
</dbReference>
<name>A0A067R8B4_ZOONE</name>
<dbReference type="PANTHER" id="PTHR23507">
    <property type="entry name" value="ZGC:174356"/>
    <property type="match status" value="1"/>
</dbReference>
<dbReference type="GO" id="GO:0016020">
    <property type="term" value="C:membrane"/>
    <property type="evidence" value="ECO:0007669"/>
    <property type="project" value="UniProtKB-SubCell"/>
</dbReference>
<keyword evidence="4 5" id="KW-0472">Membrane</keyword>
<evidence type="ECO:0000256" key="2">
    <source>
        <dbReference type="ARBA" id="ARBA00022692"/>
    </source>
</evidence>
<dbReference type="InParanoid" id="A0A067R8B4"/>
<feature type="transmembrane region" description="Helical" evidence="5">
    <location>
        <begin position="112"/>
        <end position="136"/>
    </location>
</feature>
<keyword evidence="3 5" id="KW-1133">Transmembrane helix</keyword>
<proteinExistence type="predicted"/>
<evidence type="ECO:0000256" key="3">
    <source>
        <dbReference type="ARBA" id="ARBA00022989"/>
    </source>
</evidence>
<dbReference type="Proteomes" id="UP000027135">
    <property type="component" value="Unassembled WGS sequence"/>
</dbReference>
<protein>
    <submittedName>
        <fullName evidence="6">Proton-coupled folate transporter</fullName>
    </submittedName>
</protein>
<reference evidence="6 7" key="1">
    <citation type="journal article" date="2014" name="Nat. Commun.">
        <title>Molecular traces of alternative social organization in a termite genome.</title>
        <authorList>
            <person name="Terrapon N."/>
            <person name="Li C."/>
            <person name="Robertson H.M."/>
            <person name="Ji L."/>
            <person name="Meng X."/>
            <person name="Booth W."/>
            <person name="Chen Z."/>
            <person name="Childers C.P."/>
            <person name="Glastad K.M."/>
            <person name="Gokhale K."/>
            <person name="Gowin J."/>
            <person name="Gronenberg W."/>
            <person name="Hermansen R.A."/>
            <person name="Hu H."/>
            <person name="Hunt B.G."/>
            <person name="Huylmans A.K."/>
            <person name="Khalil S.M."/>
            <person name="Mitchell R.D."/>
            <person name="Munoz-Torres M.C."/>
            <person name="Mustard J.A."/>
            <person name="Pan H."/>
            <person name="Reese J.T."/>
            <person name="Scharf M.E."/>
            <person name="Sun F."/>
            <person name="Vogel H."/>
            <person name="Xiao J."/>
            <person name="Yang W."/>
            <person name="Yang Z."/>
            <person name="Yang Z."/>
            <person name="Zhou J."/>
            <person name="Zhu J."/>
            <person name="Brent C.S."/>
            <person name="Elsik C.G."/>
            <person name="Goodisman M.A."/>
            <person name="Liberles D.A."/>
            <person name="Roe R.M."/>
            <person name="Vargo E.L."/>
            <person name="Vilcinskas A."/>
            <person name="Wang J."/>
            <person name="Bornberg-Bauer E."/>
            <person name="Korb J."/>
            <person name="Zhang G."/>
            <person name="Liebig J."/>
        </authorList>
    </citation>
    <scope>NUCLEOTIDE SEQUENCE [LARGE SCALE GENOMIC DNA]</scope>
    <source>
        <tissue evidence="6">Whole organism</tissue>
    </source>
</reference>
<evidence type="ECO:0000256" key="4">
    <source>
        <dbReference type="ARBA" id="ARBA00023136"/>
    </source>
</evidence>
<evidence type="ECO:0000313" key="6">
    <source>
        <dbReference type="EMBL" id="KDR19802.1"/>
    </source>
</evidence>
<dbReference type="InterPro" id="IPR036259">
    <property type="entry name" value="MFS_trans_sf"/>
</dbReference>
<evidence type="ECO:0000256" key="1">
    <source>
        <dbReference type="ARBA" id="ARBA00004141"/>
    </source>
</evidence>
<accession>A0A067R8B4</accession>
<dbReference type="eggNOG" id="KOG2816">
    <property type="taxonomic scope" value="Eukaryota"/>
</dbReference>
<dbReference type="AlphaFoldDB" id="A0A067R8B4"/>
<evidence type="ECO:0000313" key="7">
    <source>
        <dbReference type="Proteomes" id="UP000027135"/>
    </source>
</evidence>
<dbReference type="SUPFAM" id="SSF103473">
    <property type="entry name" value="MFS general substrate transporter"/>
    <property type="match status" value="1"/>
</dbReference>
<keyword evidence="7" id="KW-1185">Reference proteome</keyword>
<comment type="subcellular location">
    <subcellularLocation>
        <location evidence="1">Membrane</location>
        <topology evidence="1">Multi-pass membrane protein</topology>
    </subcellularLocation>
</comment>
<keyword evidence="2 5" id="KW-0812">Transmembrane</keyword>